<protein>
    <submittedName>
        <fullName evidence="1">Uncharacterized protein</fullName>
    </submittedName>
</protein>
<dbReference type="OrthoDB" id="1447176at2"/>
<dbReference type="RefSeq" id="WP_138656124.1">
    <property type="nucleotide sequence ID" value="NZ_VATY01000001.1"/>
</dbReference>
<accession>A0A5S3PVH2</accession>
<keyword evidence="2" id="KW-1185">Reference proteome</keyword>
<dbReference type="AlphaFoldDB" id="A0A5S3PVH2"/>
<reference evidence="1 2" key="1">
    <citation type="submission" date="2019-05" db="EMBL/GenBank/DDBJ databases">
        <authorList>
            <person name="Zhang J.-Y."/>
            <person name="Feg X."/>
            <person name="Du Z.-J."/>
        </authorList>
    </citation>
    <scope>NUCLEOTIDE SEQUENCE [LARGE SCALE GENOMIC DNA]</scope>
    <source>
        <strain evidence="1 2">RZ26</strain>
    </source>
</reference>
<sequence>MKKTDSEMSHLKKAIPSDGTRFGFVNRLQTGVGELFQKVNTLLYQVADSKPYHLDYKEVEEKYYELGFGDIDEFASSYALGWAMMNDFVNDNVIKQAVYEEVRIHLWQKREQGEIE</sequence>
<evidence type="ECO:0000313" key="2">
    <source>
        <dbReference type="Proteomes" id="UP000310314"/>
    </source>
</evidence>
<dbReference type="Proteomes" id="UP000310314">
    <property type="component" value="Unassembled WGS sequence"/>
</dbReference>
<name>A0A5S3PVH2_9FLAO</name>
<proteinExistence type="predicted"/>
<comment type="caution">
    <text evidence="1">The sequence shown here is derived from an EMBL/GenBank/DDBJ whole genome shotgun (WGS) entry which is preliminary data.</text>
</comment>
<evidence type="ECO:0000313" key="1">
    <source>
        <dbReference type="EMBL" id="TMM58192.1"/>
    </source>
</evidence>
<organism evidence="1 2">
    <name type="scientific">Maribacter algarum</name>
    <name type="common">ex Zhang et al. 2020</name>
    <dbReference type="NCBI Taxonomy" id="2578118"/>
    <lineage>
        <taxon>Bacteria</taxon>
        <taxon>Pseudomonadati</taxon>
        <taxon>Bacteroidota</taxon>
        <taxon>Flavobacteriia</taxon>
        <taxon>Flavobacteriales</taxon>
        <taxon>Flavobacteriaceae</taxon>
        <taxon>Maribacter</taxon>
    </lineage>
</organism>
<dbReference type="EMBL" id="VATY01000001">
    <property type="protein sequence ID" value="TMM58192.1"/>
    <property type="molecule type" value="Genomic_DNA"/>
</dbReference>
<gene>
    <name evidence="1" type="ORF">FEE95_01840</name>
</gene>